<dbReference type="Proteomes" id="UP001184833">
    <property type="component" value="Unassembled WGS sequence"/>
</dbReference>
<dbReference type="EMBL" id="JAVDQX010000001">
    <property type="protein sequence ID" value="MDR6458729.1"/>
    <property type="molecule type" value="Genomic_DNA"/>
</dbReference>
<evidence type="ECO:0000313" key="1">
    <source>
        <dbReference type="EMBL" id="MDR6458729.1"/>
    </source>
</evidence>
<organism evidence="1 2">
    <name type="scientific">Chryseobacterium vietnamense</name>
    <dbReference type="NCBI Taxonomy" id="866785"/>
    <lineage>
        <taxon>Bacteria</taxon>
        <taxon>Pseudomonadati</taxon>
        <taxon>Bacteroidota</taxon>
        <taxon>Flavobacteriia</taxon>
        <taxon>Flavobacteriales</taxon>
        <taxon>Weeksellaceae</taxon>
        <taxon>Chryseobacterium group</taxon>
        <taxon>Chryseobacterium</taxon>
    </lineage>
</organism>
<name>A0ACC6J7A9_9FLAO</name>
<sequence length="257" mass="30450">MFTGWEIDFLIQTYGFCFFTFCYYLQKIRIRHRWKAVEIENSSCNEYSAEAGVFENGNTWKQFYQYNNALGNKKRHQRVKSSNVGLVAKTSVSSNTFIDAWRETSFNILAHNIEFPYIDEMNREVRIIYISEINYECYFCGNCWKIVYEGKTTNINMNNFYGHPFYIIFEHVETVSKQLTMLINKNNRLLSDLFPIELILRGIIDNHQGYWLNLCLSFIIKMECLDSNIIQLLNTAQNNKKFSQELRHKIACCKSLI</sequence>
<reference evidence="1" key="1">
    <citation type="submission" date="2023-07" db="EMBL/GenBank/DDBJ databases">
        <title>Sorghum-associated microbial communities from plants grown in Nebraska, USA.</title>
        <authorList>
            <person name="Schachtman D."/>
        </authorList>
    </citation>
    <scope>NUCLEOTIDE SEQUENCE</scope>
    <source>
        <strain evidence="1">DS2329</strain>
    </source>
</reference>
<gene>
    <name evidence="1" type="ORF">J2786_001822</name>
</gene>
<protein>
    <submittedName>
        <fullName evidence="1">Uncharacterized protein</fullName>
    </submittedName>
</protein>
<evidence type="ECO:0000313" key="2">
    <source>
        <dbReference type="Proteomes" id="UP001184833"/>
    </source>
</evidence>
<proteinExistence type="predicted"/>
<keyword evidence="2" id="KW-1185">Reference proteome</keyword>
<comment type="caution">
    <text evidence="1">The sequence shown here is derived from an EMBL/GenBank/DDBJ whole genome shotgun (WGS) entry which is preliminary data.</text>
</comment>
<accession>A0ACC6J7A9</accession>